<name>A0A545T0P8_9GAMM</name>
<dbReference type="EMBL" id="VHSG01000023">
    <property type="protein sequence ID" value="TQV70795.1"/>
    <property type="molecule type" value="Genomic_DNA"/>
</dbReference>
<proteinExistence type="predicted"/>
<dbReference type="Pfam" id="PF14300">
    <property type="entry name" value="DMP19"/>
    <property type="match status" value="1"/>
</dbReference>
<accession>A0A545T0P8</accession>
<reference evidence="2 3" key="1">
    <citation type="submission" date="2019-06" db="EMBL/GenBank/DDBJ databases">
        <title>Whole genome sequence for Cellvibrionaceae sp. R142.</title>
        <authorList>
            <person name="Wang G."/>
        </authorList>
    </citation>
    <scope>NUCLEOTIDE SEQUENCE [LARGE SCALE GENOMIC DNA]</scope>
    <source>
        <strain evidence="2 3">R142</strain>
    </source>
</reference>
<dbReference type="RefSeq" id="WP_142928896.1">
    <property type="nucleotide sequence ID" value="NZ_ML660101.1"/>
</dbReference>
<keyword evidence="3" id="KW-1185">Reference proteome</keyword>
<dbReference type="OrthoDB" id="2216871at2"/>
<evidence type="ECO:0000259" key="1">
    <source>
        <dbReference type="Pfam" id="PF14300"/>
    </source>
</evidence>
<protein>
    <submittedName>
        <fullName evidence="2">DUF4375 domain-containing protein</fullName>
    </submittedName>
</protein>
<dbReference type="AlphaFoldDB" id="A0A545T0P8"/>
<organism evidence="2 3">
    <name type="scientific">Exilibacterium tricleocarpae</name>
    <dbReference type="NCBI Taxonomy" id="2591008"/>
    <lineage>
        <taxon>Bacteria</taxon>
        <taxon>Pseudomonadati</taxon>
        <taxon>Pseudomonadota</taxon>
        <taxon>Gammaproteobacteria</taxon>
        <taxon>Cellvibrionales</taxon>
        <taxon>Cellvibrionaceae</taxon>
        <taxon>Exilibacterium</taxon>
    </lineage>
</organism>
<gene>
    <name evidence="2" type="ORF">FKG94_20945</name>
</gene>
<evidence type="ECO:0000313" key="3">
    <source>
        <dbReference type="Proteomes" id="UP000319732"/>
    </source>
</evidence>
<comment type="caution">
    <text evidence="2">The sequence shown here is derived from an EMBL/GenBank/DDBJ whole genome shotgun (WGS) entry which is preliminary data.</text>
</comment>
<dbReference type="Proteomes" id="UP000319732">
    <property type="component" value="Unassembled WGS sequence"/>
</dbReference>
<sequence>MDRVPCKKCGAKALPSTIEKTKGYCMPCFKGPDKRSELQKYEDKAVRMGLMKDSDRVAHLPGLETKELNVSDELLPFGRTYKDVLRCKDEAEPYQLLSNLSAIIMYKEQSHGLESLSQEERYIYAVDGMLTEVNNGGFYQFFFNSTGELSYDLVPALEVIGSTLFKTIALKAVKIFGEIPSLDEDSRYSHLDSITENDELQLWDKCDSEFYDCGEEIESMALAYAQINLV</sequence>
<dbReference type="Gene3D" id="1.20.1420.60">
    <property type="match status" value="1"/>
</dbReference>
<evidence type="ECO:0000313" key="2">
    <source>
        <dbReference type="EMBL" id="TQV70795.1"/>
    </source>
</evidence>
<dbReference type="InterPro" id="IPR025402">
    <property type="entry name" value="DMP19_C"/>
</dbReference>
<feature type="domain" description="DNA mimic protein DMP19 C-terminal" evidence="1">
    <location>
        <begin position="114"/>
        <end position="225"/>
    </location>
</feature>